<keyword evidence="2" id="KW-0472">Membrane</keyword>
<feature type="transmembrane region" description="Helical" evidence="2">
    <location>
        <begin position="146"/>
        <end position="167"/>
    </location>
</feature>
<dbReference type="OMA" id="CIRNELA"/>
<accession>L8GYB2</accession>
<proteinExistence type="predicted"/>
<reference evidence="3 4" key="1">
    <citation type="journal article" date="2013" name="Genome Biol.">
        <title>Genome of Acanthamoeba castellanii highlights extensive lateral gene transfer and early evolution of tyrosine kinase signaling.</title>
        <authorList>
            <person name="Clarke M."/>
            <person name="Lohan A.J."/>
            <person name="Liu B."/>
            <person name="Lagkouvardos I."/>
            <person name="Roy S."/>
            <person name="Zafar N."/>
            <person name="Bertelli C."/>
            <person name="Schilde C."/>
            <person name="Kianianmomeni A."/>
            <person name="Burglin T.R."/>
            <person name="Frech C."/>
            <person name="Turcotte B."/>
            <person name="Kopec K.O."/>
            <person name="Synnott J.M."/>
            <person name="Choo C."/>
            <person name="Paponov I."/>
            <person name="Finkler A."/>
            <person name="Soon Heng Tan C."/>
            <person name="Hutchins A.P."/>
            <person name="Weinmeier T."/>
            <person name="Rattei T."/>
            <person name="Chu J.S."/>
            <person name="Gimenez G."/>
            <person name="Irimia M."/>
            <person name="Rigden D.J."/>
            <person name="Fitzpatrick D.A."/>
            <person name="Lorenzo-Morales J."/>
            <person name="Bateman A."/>
            <person name="Chiu C.H."/>
            <person name="Tang P."/>
            <person name="Hegemann P."/>
            <person name="Fromm H."/>
            <person name="Raoult D."/>
            <person name="Greub G."/>
            <person name="Miranda-Saavedra D."/>
            <person name="Chen N."/>
            <person name="Nash P."/>
            <person name="Ginger M.L."/>
            <person name="Horn M."/>
            <person name="Schaap P."/>
            <person name="Caler L."/>
            <person name="Loftus B."/>
        </authorList>
    </citation>
    <scope>NUCLEOTIDE SEQUENCE [LARGE SCALE GENOMIC DNA]</scope>
    <source>
        <strain evidence="3 4">Neff</strain>
    </source>
</reference>
<sequence length="376" mass="40771">MAARQVQVVLPFSEDKDKARTKKIIHTVRGLPFVYGLSIFEGKREKLVVFRVTPKATGKCFYALQSLGVGQDFGHVDIVALHITVPRINVRKKPLRKRLQITDRYSVEEICRMVEAQNVFTFDYLVFVLSAAVIACLGLTTNSGAVVVAAMLISPLMGPIVAVALGLAIQEWSMVRRGFINELAGTLLVFLTGFFWGLGTSVFPGLWETDEQESRGTYWASVAGIGIAIPSGVAVAVAIAGGGASSPIVGVAISASLLPPIANAGMHFAQALMQRLTDETATDDWETSCRGVKRRRVDVSALVKQAEEKPRTEDDLNLSTDNRSTFEGGDDRDCLEEEHGHLAVEGPGATSSGDMETITLTINPFDDDDDVYHKQS</sequence>
<keyword evidence="4" id="KW-1185">Reference proteome</keyword>
<evidence type="ECO:0000256" key="2">
    <source>
        <dbReference type="SAM" id="Phobius"/>
    </source>
</evidence>
<protein>
    <recommendedName>
        <fullName evidence="5">TIGR00341 family protein</fullName>
    </recommendedName>
</protein>
<dbReference type="KEGG" id="acan:ACA1_208200"/>
<dbReference type="PANTHER" id="PTHR20992:SF9">
    <property type="entry name" value="AT15442P-RELATED"/>
    <property type="match status" value="1"/>
</dbReference>
<organism evidence="3 4">
    <name type="scientific">Acanthamoeba castellanii (strain ATCC 30010 / Neff)</name>
    <dbReference type="NCBI Taxonomy" id="1257118"/>
    <lineage>
        <taxon>Eukaryota</taxon>
        <taxon>Amoebozoa</taxon>
        <taxon>Discosea</taxon>
        <taxon>Longamoebia</taxon>
        <taxon>Centramoebida</taxon>
        <taxon>Acanthamoebidae</taxon>
        <taxon>Acanthamoeba</taxon>
    </lineage>
</organism>
<evidence type="ECO:0008006" key="5">
    <source>
        <dbReference type="Google" id="ProtNLM"/>
    </source>
</evidence>
<dbReference type="PANTHER" id="PTHR20992">
    <property type="entry name" value="AT15442P-RELATED"/>
    <property type="match status" value="1"/>
</dbReference>
<feature type="compositionally biased region" description="Polar residues" evidence="1">
    <location>
        <begin position="349"/>
        <end position="362"/>
    </location>
</feature>
<keyword evidence="2" id="KW-0812">Transmembrane</keyword>
<keyword evidence="2" id="KW-1133">Transmembrane helix</keyword>
<dbReference type="GeneID" id="14918765"/>
<evidence type="ECO:0000313" key="4">
    <source>
        <dbReference type="Proteomes" id="UP000011083"/>
    </source>
</evidence>
<dbReference type="EMBL" id="KB007966">
    <property type="protein sequence ID" value="ELR17942.1"/>
    <property type="molecule type" value="Genomic_DNA"/>
</dbReference>
<evidence type="ECO:0000256" key="1">
    <source>
        <dbReference type="SAM" id="MobiDB-lite"/>
    </source>
</evidence>
<gene>
    <name evidence="3" type="ORF">ACA1_208200</name>
</gene>
<dbReference type="RefSeq" id="XP_004339958.1">
    <property type="nucleotide sequence ID" value="XM_004339910.1"/>
</dbReference>
<dbReference type="InterPro" id="IPR005240">
    <property type="entry name" value="DUF389"/>
</dbReference>
<dbReference type="OrthoDB" id="543859at2759"/>
<feature type="compositionally biased region" description="Basic and acidic residues" evidence="1">
    <location>
        <begin position="329"/>
        <end position="342"/>
    </location>
</feature>
<feature type="transmembrane region" description="Helical" evidence="2">
    <location>
        <begin position="179"/>
        <end position="198"/>
    </location>
</feature>
<feature type="region of interest" description="Disordered" evidence="1">
    <location>
        <begin position="306"/>
        <end position="376"/>
    </location>
</feature>
<feature type="transmembrane region" description="Helical" evidence="2">
    <location>
        <begin position="218"/>
        <end position="240"/>
    </location>
</feature>
<dbReference type="Proteomes" id="UP000011083">
    <property type="component" value="Unassembled WGS sequence"/>
</dbReference>
<dbReference type="VEuPathDB" id="AmoebaDB:ACA1_208200"/>
<feature type="transmembrane region" description="Helical" evidence="2">
    <location>
        <begin position="122"/>
        <end position="140"/>
    </location>
</feature>
<dbReference type="AlphaFoldDB" id="L8GYB2"/>
<name>L8GYB2_ACACF</name>
<evidence type="ECO:0000313" key="3">
    <source>
        <dbReference type="EMBL" id="ELR17942.1"/>
    </source>
</evidence>
<dbReference type="Pfam" id="PF04087">
    <property type="entry name" value="DUF389"/>
    <property type="match status" value="1"/>
</dbReference>